<dbReference type="EMBL" id="JAGWCR010000003">
    <property type="protein sequence ID" value="MBS3648303.1"/>
    <property type="molecule type" value="Genomic_DNA"/>
</dbReference>
<dbReference type="Gene3D" id="3.30.230.10">
    <property type="match status" value="1"/>
</dbReference>
<organism evidence="13 14">
    <name type="scientific">Pseudaminobacter soli</name>
    <name type="common">ex Zhang et al. 2022</name>
    <dbReference type="NCBI Taxonomy" id="2831468"/>
    <lineage>
        <taxon>Bacteria</taxon>
        <taxon>Pseudomonadati</taxon>
        <taxon>Pseudomonadota</taxon>
        <taxon>Alphaproteobacteria</taxon>
        <taxon>Hyphomicrobiales</taxon>
        <taxon>Phyllobacteriaceae</taxon>
        <taxon>Pseudaminobacter</taxon>
    </lineage>
</organism>
<dbReference type="NCBIfam" id="NF011202">
    <property type="entry name" value="PRK14608.1"/>
    <property type="match status" value="1"/>
</dbReference>
<keyword evidence="5 10" id="KW-0547">Nucleotide-binding</keyword>
<dbReference type="GO" id="GO:0050515">
    <property type="term" value="F:4-(cytidine 5'-diphospho)-2-C-methyl-D-erythritol kinase activity"/>
    <property type="evidence" value="ECO:0007669"/>
    <property type="project" value="UniProtKB-UniRule"/>
</dbReference>
<dbReference type="InterPro" id="IPR036554">
    <property type="entry name" value="GHMP_kinase_C_sf"/>
</dbReference>
<comment type="similarity">
    <text evidence="1 10">Belongs to the GHMP kinase family. IspE subfamily.</text>
</comment>
<feature type="domain" description="GHMP kinase C-terminal" evidence="12">
    <location>
        <begin position="223"/>
        <end position="278"/>
    </location>
</feature>
<feature type="active site" evidence="10">
    <location>
        <position position="144"/>
    </location>
</feature>
<keyword evidence="4 10" id="KW-0808">Transferase</keyword>
<dbReference type="GO" id="GO:0019288">
    <property type="term" value="P:isopentenyl diphosphate biosynthetic process, methylerythritol 4-phosphate pathway"/>
    <property type="evidence" value="ECO:0007669"/>
    <property type="project" value="UniProtKB-UniRule"/>
</dbReference>
<reference evidence="13" key="1">
    <citation type="submission" date="2021-04" db="EMBL/GenBank/DDBJ databases">
        <title>Pseudaminobacter soli sp. nov., isolated from paddy soil contaminated by heavy metals.</title>
        <authorList>
            <person name="Zhang K."/>
        </authorList>
    </citation>
    <scope>NUCLEOTIDE SEQUENCE</scope>
    <source>
        <strain evidence="13">19-2017</strain>
    </source>
</reference>
<dbReference type="InterPro" id="IPR014721">
    <property type="entry name" value="Ribsml_uS5_D2-typ_fold_subgr"/>
</dbReference>
<dbReference type="EC" id="2.7.1.148" evidence="2 10"/>
<keyword evidence="7 10" id="KW-0067">ATP-binding</keyword>
<dbReference type="InterPro" id="IPR020568">
    <property type="entry name" value="Ribosomal_Su5_D2-typ_SF"/>
</dbReference>
<dbReference type="InterPro" id="IPR006204">
    <property type="entry name" value="GHMP_kinase_N_dom"/>
</dbReference>
<evidence type="ECO:0000256" key="3">
    <source>
        <dbReference type="ARBA" id="ARBA00017473"/>
    </source>
</evidence>
<comment type="function">
    <text evidence="10">Catalyzes the phosphorylation of the position 2 hydroxy group of 4-diphosphocytidyl-2C-methyl-D-erythritol.</text>
</comment>
<evidence type="ECO:0000256" key="1">
    <source>
        <dbReference type="ARBA" id="ARBA00009684"/>
    </source>
</evidence>
<evidence type="ECO:0000256" key="2">
    <source>
        <dbReference type="ARBA" id="ARBA00012052"/>
    </source>
</evidence>
<evidence type="ECO:0000256" key="8">
    <source>
        <dbReference type="ARBA" id="ARBA00023229"/>
    </source>
</evidence>
<dbReference type="PANTHER" id="PTHR43527">
    <property type="entry name" value="4-DIPHOSPHOCYTIDYL-2-C-METHYL-D-ERYTHRITOL KINASE, CHLOROPLASTIC"/>
    <property type="match status" value="1"/>
</dbReference>
<evidence type="ECO:0000313" key="14">
    <source>
        <dbReference type="Proteomes" id="UP000680348"/>
    </source>
</evidence>
<keyword evidence="8 10" id="KW-0414">Isoprene biosynthesis</keyword>
<dbReference type="SUPFAM" id="SSF55060">
    <property type="entry name" value="GHMP Kinase, C-terminal domain"/>
    <property type="match status" value="1"/>
</dbReference>
<evidence type="ECO:0000259" key="11">
    <source>
        <dbReference type="Pfam" id="PF00288"/>
    </source>
</evidence>
<feature type="domain" description="GHMP kinase N-terminal" evidence="11">
    <location>
        <begin position="72"/>
        <end position="151"/>
    </location>
</feature>
<dbReference type="Pfam" id="PF08544">
    <property type="entry name" value="GHMP_kinases_C"/>
    <property type="match status" value="1"/>
</dbReference>
<dbReference type="InterPro" id="IPR013750">
    <property type="entry name" value="GHMP_kinase_C_dom"/>
</dbReference>
<dbReference type="NCBIfam" id="TIGR00154">
    <property type="entry name" value="ispE"/>
    <property type="match status" value="1"/>
</dbReference>
<accession>A0A942I275</accession>
<protein>
    <recommendedName>
        <fullName evidence="3 10">4-diphosphocytidyl-2-C-methyl-D-erythritol kinase</fullName>
        <shortName evidence="10">CMK</shortName>
        <ecNumber evidence="2 10">2.7.1.148</ecNumber>
    </recommendedName>
    <alternativeName>
        <fullName evidence="9 10">4-(cytidine-5'-diphospho)-2-C-methyl-D-erythritol kinase</fullName>
    </alternativeName>
</protein>
<dbReference type="PIRSF" id="PIRSF010376">
    <property type="entry name" value="IspE"/>
    <property type="match status" value="1"/>
</dbReference>
<dbReference type="GO" id="GO:0016114">
    <property type="term" value="P:terpenoid biosynthetic process"/>
    <property type="evidence" value="ECO:0007669"/>
    <property type="project" value="UniProtKB-UniRule"/>
</dbReference>
<keyword evidence="6 10" id="KW-0418">Kinase</keyword>
<dbReference type="InterPro" id="IPR004424">
    <property type="entry name" value="IspE"/>
</dbReference>
<gene>
    <name evidence="10" type="primary">ispE</name>
    <name evidence="13" type="ORF">KEU06_06640</name>
</gene>
<feature type="binding site" evidence="10">
    <location>
        <begin position="102"/>
        <end position="112"/>
    </location>
    <ligand>
        <name>ATP</name>
        <dbReference type="ChEBI" id="CHEBI:30616"/>
    </ligand>
</feature>
<comment type="pathway">
    <text evidence="10">Isoprenoid biosynthesis; isopentenyl diphosphate biosynthesis via DXP pathway; isopentenyl diphosphate from 1-deoxy-D-xylulose 5-phosphate: step 3/6.</text>
</comment>
<dbReference type="RefSeq" id="WP_188253867.1">
    <property type="nucleotide sequence ID" value="NZ_JABVCF010000003.1"/>
</dbReference>
<comment type="catalytic activity">
    <reaction evidence="10">
        <text>4-CDP-2-C-methyl-D-erythritol + ATP = 4-CDP-2-C-methyl-D-erythritol 2-phosphate + ADP + H(+)</text>
        <dbReference type="Rhea" id="RHEA:18437"/>
        <dbReference type="ChEBI" id="CHEBI:15378"/>
        <dbReference type="ChEBI" id="CHEBI:30616"/>
        <dbReference type="ChEBI" id="CHEBI:57823"/>
        <dbReference type="ChEBI" id="CHEBI:57919"/>
        <dbReference type="ChEBI" id="CHEBI:456216"/>
        <dbReference type="EC" id="2.7.1.148"/>
    </reaction>
</comment>
<dbReference type="PANTHER" id="PTHR43527:SF2">
    <property type="entry name" value="4-DIPHOSPHOCYTIDYL-2-C-METHYL-D-ERYTHRITOL KINASE, CHLOROPLASTIC"/>
    <property type="match status" value="1"/>
</dbReference>
<feature type="active site" evidence="10">
    <location>
        <position position="15"/>
    </location>
</feature>
<dbReference type="Proteomes" id="UP000680348">
    <property type="component" value="Unassembled WGS sequence"/>
</dbReference>
<comment type="caution">
    <text evidence="13">The sequence shown here is derived from an EMBL/GenBank/DDBJ whole genome shotgun (WGS) entry which is preliminary data.</text>
</comment>
<evidence type="ECO:0000256" key="5">
    <source>
        <dbReference type="ARBA" id="ARBA00022741"/>
    </source>
</evidence>
<evidence type="ECO:0000313" key="13">
    <source>
        <dbReference type="EMBL" id="MBS3648303.1"/>
    </source>
</evidence>
<dbReference type="SUPFAM" id="SSF54211">
    <property type="entry name" value="Ribosomal protein S5 domain 2-like"/>
    <property type="match status" value="1"/>
</dbReference>
<evidence type="ECO:0000256" key="10">
    <source>
        <dbReference type="HAMAP-Rule" id="MF_00061"/>
    </source>
</evidence>
<evidence type="ECO:0000256" key="7">
    <source>
        <dbReference type="ARBA" id="ARBA00022840"/>
    </source>
</evidence>
<keyword evidence="14" id="KW-1185">Reference proteome</keyword>
<dbReference type="GO" id="GO:0005524">
    <property type="term" value="F:ATP binding"/>
    <property type="evidence" value="ECO:0007669"/>
    <property type="project" value="UniProtKB-UniRule"/>
</dbReference>
<dbReference type="HAMAP" id="MF_00061">
    <property type="entry name" value="IspE"/>
    <property type="match status" value="1"/>
</dbReference>
<evidence type="ECO:0000259" key="12">
    <source>
        <dbReference type="Pfam" id="PF08544"/>
    </source>
</evidence>
<evidence type="ECO:0000256" key="6">
    <source>
        <dbReference type="ARBA" id="ARBA00022777"/>
    </source>
</evidence>
<dbReference type="AlphaFoldDB" id="A0A942I275"/>
<name>A0A942I275_9HYPH</name>
<dbReference type="Pfam" id="PF00288">
    <property type="entry name" value="GHMP_kinases_N"/>
    <property type="match status" value="1"/>
</dbReference>
<evidence type="ECO:0000256" key="9">
    <source>
        <dbReference type="ARBA" id="ARBA00032554"/>
    </source>
</evidence>
<sequence length="300" mass="30867">MTSATRAVSEAAPAKINLALHVVGRRPDGYHLIESLSVFTAYGDQVAVAPAPHDAFSLAGPFAGDAPDGRENLAVRAREALREVAGYENTPPVLIFLEKNIPAMAGLGGGSSDAAAVLRALTRLWKLDLDGAQLSRIGASLGADVPMCVRGRPLIARGIGEQIEERAGFPVLRMVLVNPRVPVSTPAVFGALKSHDNAPLPPLPQKANDAVLIEWLQATRNDLSEPAAGLAPVIGEALAALRVSGASLARMSGSGATCFGLFPSAAAAERAAAIISKQQHDWFVIATETGGSGGPVGVAG</sequence>
<evidence type="ECO:0000256" key="4">
    <source>
        <dbReference type="ARBA" id="ARBA00022679"/>
    </source>
</evidence>
<dbReference type="Gene3D" id="3.30.70.890">
    <property type="entry name" value="GHMP kinase, C-terminal domain"/>
    <property type="match status" value="1"/>
</dbReference>
<proteinExistence type="inferred from homology"/>